<organism evidence="1 2">
    <name type="scientific">Armillaria novae-zelandiae</name>
    <dbReference type="NCBI Taxonomy" id="153914"/>
    <lineage>
        <taxon>Eukaryota</taxon>
        <taxon>Fungi</taxon>
        <taxon>Dikarya</taxon>
        <taxon>Basidiomycota</taxon>
        <taxon>Agaricomycotina</taxon>
        <taxon>Agaricomycetes</taxon>
        <taxon>Agaricomycetidae</taxon>
        <taxon>Agaricales</taxon>
        <taxon>Marasmiineae</taxon>
        <taxon>Physalacriaceae</taxon>
        <taxon>Armillaria</taxon>
    </lineage>
</organism>
<proteinExistence type="predicted"/>
<dbReference type="EMBL" id="JAUEPR010000255">
    <property type="protein sequence ID" value="KAK0459047.1"/>
    <property type="molecule type" value="Genomic_DNA"/>
</dbReference>
<comment type="caution">
    <text evidence="1">The sequence shown here is derived from an EMBL/GenBank/DDBJ whole genome shotgun (WGS) entry which is preliminary data.</text>
</comment>
<evidence type="ECO:0000313" key="2">
    <source>
        <dbReference type="Proteomes" id="UP001175227"/>
    </source>
</evidence>
<protein>
    <submittedName>
        <fullName evidence="1">Uncharacterized protein</fullName>
    </submittedName>
</protein>
<keyword evidence="2" id="KW-1185">Reference proteome</keyword>
<name>A0AA39N5W0_9AGAR</name>
<evidence type="ECO:0000313" key="1">
    <source>
        <dbReference type="EMBL" id="KAK0459047.1"/>
    </source>
</evidence>
<dbReference type="AlphaFoldDB" id="A0AA39N5W0"/>
<sequence length="99" mass="11173">MARVVCGMSFSLRLFLSSCPIHPEPFTVRVFGDVPDLQQHYPALPLYSATVQPLLLVWRHIPSEVGTGSIWLYEVPFVVLYASRPARVLFYNGDFNSTS</sequence>
<gene>
    <name evidence="1" type="ORF">IW261DRAFT_1540938</name>
</gene>
<reference evidence="1" key="1">
    <citation type="submission" date="2023-06" db="EMBL/GenBank/DDBJ databases">
        <authorList>
            <consortium name="Lawrence Berkeley National Laboratory"/>
            <person name="Ahrendt S."/>
            <person name="Sahu N."/>
            <person name="Indic B."/>
            <person name="Wong-Bajracharya J."/>
            <person name="Merenyi Z."/>
            <person name="Ke H.-M."/>
            <person name="Monk M."/>
            <person name="Kocsube S."/>
            <person name="Drula E."/>
            <person name="Lipzen A."/>
            <person name="Balint B."/>
            <person name="Henrissat B."/>
            <person name="Andreopoulos B."/>
            <person name="Martin F.M."/>
            <person name="Harder C.B."/>
            <person name="Rigling D."/>
            <person name="Ford K.L."/>
            <person name="Foster G.D."/>
            <person name="Pangilinan J."/>
            <person name="Papanicolaou A."/>
            <person name="Barry K."/>
            <person name="LaButti K."/>
            <person name="Viragh M."/>
            <person name="Koriabine M."/>
            <person name="Yan M."/>
            <person name="Riley R."/>
            <person name="Champramary S."/>
            <person name="Plett K.L."/>
            <person name="Tsai I.J."/>
            <person name="Slot J."/>
            <person name="Sipos G."/>
            <person name="Plett J."/>
            <person name="Nagy L.G."/>
            <person name="Grigoriev I.V."/>
        </authorList>
    </citation>
    <scope>NUCLEOTIDE SEQUENCE</scope>
    <source>
        <strain evidence="1">ICMP 16352</strain>
    </source>
</reference>
<accession>A0AA39N5W0</accession>
<dbReference type="Proteomes" id="UP001175227">
    <property type="component" value="Unassembled WGS sequence"/>
</dbReference>